<dbReference type="PANTHER" id="PTHR14911">
    <property type="entry name" value="THUMP DOMAIN-CONTAINING"/>
    <property type="match status" value="1"/>
</dbReference>
<accession>A0A1T4QLN1</accession>
<feature type="domain" description="DNA methylase N-4/N-6" evidence="5">
    <location>
        <begin position="13"/>
        <end position="92"/>
    </location>
</feature>
<keyword evidence="3" id="KW-0680">Restriction system</keyword>
<gene>
    <name evidence="6" type="ORF">SAMN02745885_01718</name>
</gene>
<dbReference type="InterPro" id="IPR001091">
    <property type="entry name" value="RM_Methyltransferase"/>
</dbReference>
<evidence type="ECO:0000313" key="6">
    <source>
        <dbReference type="EMBL" id="SKA04547.1"/>
    </source>
</evidence>
<evidence type="ECO:0000256" key="2">
    <source>
        <dbReference type="ARBA" id="ARBA00022679"/>
    </source>
</evidence>
<evidence type="ECO:0000256" key="3">
    <source>
        <dbReference type="ARBA" id="ARBA00022747"/>
    </source>
</evidence>
<dbReference type="Proteomes" id="UP000189933">
    <property type="component" value="Unassembled WGS sequence"/>
</dbReference>
<evidence type="ECO:0000313" key="7">
    <source>
        <dbReference type="Proteomes" id="UP000189933"/>
    </source>
</evidence>
<dbReference type="AlphaFoldDB" id="A0A1T4QLN1"/>
<sequence length="265" mass="30758">MDKKDDLFQEINLETTTVWSFPDRGNWATHKGDYRGNFAPQIARNVILKYSSEGELILDPMVGSGTTLIEAKILGRKGIGVDINEKAINITRERIKIDYNNTESNFKLFNADARNLYFIKDESIDLILTHPPYLNIISYSEGKIDGDLSNISGVKKFCDELEIIIAELYRVLKPNRYCAILIGDTRKGRHYVPLAYYVMERFLNQGFALKEDIIKIQHNCKTTEGIWRNKANQLDFYLIMHEHLFVFRKPKPNEDLSKIRYSIKK</sequence>
<dbReference type="InterPro" id="IPR002941">
    <property type="entry name" value="DNA_methylase_N4/N6"/>
</dbReference>
<dbReference type="Pfam" id="PF01555">
    <property type="entry name" value="N6_N4_Mtase"/>
    <property type="match status" value="2"/>
</dbReference>
<dbReference type="EC" id="2.1.1.-" evidence="4"/>
<dbReference type="GO" id="GO:0003677">
    <property type="term" value="F:DNA binding"/>
    <property type="evidence" value="ECO:0007669"/>
    <property type="project" value="InterPro"/>
</dbReference>
<protein>
    <recommendedName>
        <fullName evidence="4">Methyltransferase</fullName>
        <ecNumber evidence="4">2.1.1.-</ecNumber>
    </recommendedName>
</protein>
<proteinExistence type="inferred from homology"/>
<dbReference type="GO" id="GO:0016423">
    <property type="term" value="F:tRNA (guanine) methyltransferase activity"/>
    <property type="evidence" value="ECO:0007669"/>
    <property type="project" value="TreeGrafter"/>
</dbReference>
<dbReference type="SUPFAM" id="SSF53335">
    <property type="entry name" value="S-adenosyl-L-methionine-dependent methyltransferases"/>
    <property type="match status" value="1"/>
</dbReference>
<evidence type="ECO:0000256" key="4">
    <source>
        <dbReference type="RuleBase" id="RU362026"/>
    </source>
</evidence>
<comment type="similarity">
    <text evidence="4">Belongs to the N(4)/N(6)-methyltransferase family.</text>
</comment>
<reference evidence="7" key="1">
    <citation type="submission" date="2017-02" db="EMBL/GenBank/DDBJ databases">
        <authorList>
            <person name="Varghese N."/>
            <person name="Submissions S."/>
        </authorList>
    </citation>
    <scope>NUCLEOTIDE SEQUENCE [LARGE SCALE GENOMIC DNA]</scope>
    <source>
        <strain evidence="7">DSM 16521</strain>
    </source>
</reference>
<name>A0A1T4QLN1_9FIRM</name>
<dbReference type="RefSeq" id="WP_078665761.1">
    <property type="nucleotide sequence ID" value="NZ_FUXM01000019.1"/>
</dbReference>
<dbReference type="GO" id="GO:0009307">
    <property type="term" value="P:DNA restriction-modification system"/>
    <property type="evidence" value="ECO:0007669"/>
    <property type="project" value="UniProtKB-KW"/>
</dbReference>
<dbReference type="Gene3D" id="3.40.50.150">
    <property type="entry name" value="Vaccinia Virus protein VP39"/>
    <property type="match status" value="2"/>
</dbReference>
<dbReference type="PANTHER" id="PTHR14911:SF13">
    <property type="entry name" value="TRNA (GUANINE(6)-N2)-METHYLTRANSFERASE THUMP3"/>
    <property type="match status" value="1"/>
</dbReference>
<keyword evidence="7" id="KW-1185">Reference proteome</keyword>
<dbReference type="CDD" id="cd02440">
    <property type="entry name" value="AdoMet_MTases"/>
    <property type="match status" value="1"/>
</dbReference>
<dbReference type="EMBL" id="FUXM01000019">
    <property type="protein sequence ID" value="SKA04547.1"/>
    <property type="molecule type" value="Genomic_DNA"/>
</dbReference>
<dbReference type="OrthoDB" id="9773571at2"/>
<feature type="domain" description="DNA methylase N-4/N-6" evidence="5">
    <location>
        <begin position="124"/>
        <end position="261"/>
    </location>
</feature>
<dbReference type="GO" id="GO:0008170">
    <property type="term" value="F:N-methyltransferase activity"/>
    <property type="evidence" value="ECO:0007669"/>
    <property type="project" value="InterPro"/>
</dbReference>
<keyword evidence="1 6" id="KW-0489">Methyltransferase</keyword>
<dbReference type="InterPro" id="IPR029063">
    <property type="entry name" value="SAM-dependent_MTases_sf"/>
</dbReference>
<dbReference type="GO" id="GO:0030488">
    <property type="term" value="P:tRNA methylation"/>
    <property type="evidence" value="ECO:0007669"/>
    <property type="project" value="TreeGrafter"/>
</dbReference>
<organism evidence="6 7">
    <name type="scientific">Carboxydocella sporoproducens DSM 16521</name>
    <dbReference type="NCBI Taxonomy" id="1121270"/>
    <lineage>
        <taxon>Bacteria</taxon>
        <taxon>Bacillati</taxon>
        <taxon>Bacillota</taxon>
        <taxon>Clostridia</taxon>
        <taxon>Eubacteriales</taxon>
        <taxon>Clostridiales Family XVI. Incertae Sedis</taxon>
        <taxon>Carboxydocella</taxon>
    </lineage>
</organism>
<keyword evidence="2" id="KW-0808">Transferase</keyword>
<evidence type="ECO:0000259" key="5">
    <source>
        <dbReference type="Pfam" id="PF01555"/>
    </source>
</evidence>
<evidence type="ECO:0000256" key="1">
    <source>
        <dbReference type="ARBA" id="ARBA00022603"/>
    </source>
</evidence>
<dbReference type="PRINTS" id="PR00508">
    <property type="entry name" value="S21N4MTFRASE"/>
</dbReference>